<dbReference type="RefSeq" id="WP_126422592.1">
    <property type="nucleotide sequence ID" value="NZ_AP018827.1"/>
</dbReference>
<dbReference type="SUPFAM" id="SSF52091">
    <property type="entry name" value="SpoIIaa-like"/>
    <property type="match status" value="1"/>
</dbReference>
<protein>
    <recommendedName>
        <fullName evidence="3">STAS/SEC14 domain-containing protein</fullName>
    </recommendedName>
</protein>
<dbReference type="InterPro" id="IPR036513">
    <property type="entry name" value="STAS_dom_sf"/>
</dbReference>
<evidence type="ECO:0000313" key="1">
    <source>
        <dbReference type="EMBL" id="BBF81471.1"/>
    </source>
</evidence>
<dbReference type="Proteomes" id="UP000278756">
    <property type="component" value="Chromosome 1"/>
</dbReference>
<dbReference type="InterPro" id="IPR038396">
    <property type="entry name" value="SpoIIAA-like_sf"/>
</dbReference>
<dbReference type="OrthoDB" id="7172550at2"/>
<name>A0A3G9G6K4_9CAUL</name>
<evidence type="ECO:0008006" key="3">
    <source>
        <dbReference type="Google" id="ProtNLM"/>
    </source>
</evidence>
<reference evidence="2" key="2">
    <citation type="journal article" date="2017" name="Plant Physiol. Biochem.">
        <title>Differential oxidative and antioxidative response of duckweed Lemna minor toward plant growth promoting/inhibiting bacteria.</title>
        <authorList>
            <person name="Ishizawa H."/>
            <person name="Kuroda M."/>
            <person name="Morikawa M."/>
            <person name="Ike M."/>
        </authorList>
    </citation>
    <scope>NUCLEOTIDE SEQUENCE [LARGE SCALE GENOMIC DNA]</scope>
    <source>
        <strain evidence="2">M6</strain>
    </source>
</reference>
<evidence type="ECO:0000313" key="2">
    <source>
        <dbReference type="Proteomes" id="UP000278756"/>
    </source>
</evidence>
<dbReference type="Gene3D" id="3.40.50.10600">
    <property type="entry name" value="SpoIIaa-like domains"/>
    <property type="match status" value="1"/>
</dbReference>
<dbReference type="EMBL" id="AP018827">
    <property type="protein sequence ID" value="BBF81471.1"/>
    <property type="molecule type" value="Genomic_DNA"/>
</dbReference>
<organism evidence="1 2">
    <name type="scientific">Asticcacaulis excentricus</name>
    <dbReference type="NCBI Taxonomy" id="78587"/>
    <lineage>
        <taxon>Bacteria</taxon>
        <taxon>Pseudomonadati</taxon>
        <taxon>Pseudomonadota</taxon>
        <taxon>Alphaproteobacteria</taxon>
        <taxon>Caulobacterales</taxon>
        <taxon>Caulobacteraceae</taxon>
        <taxon>Asticcacaulis</taxon>
    </lineage>
</organism>
<dbReference type="AlphaFoldDB" id="A0A3G9G6K4"/>
<sequence>MLEIDIDPDRKLMTFRVLGEIDSARLTDLIIEGYKANRSAWTYRRIFDYRRATGLYDYGEVERLLAWWHAETAGMDICNKVAVITNEVLFEVRARVFDEAYTHGQILTFDRTSKALEWLDSVAPAQSRP</sequence>
<gene>
    <name evidence="1" type="ORF">EM6_2070</name>
</gene>
<accession>A0A3G9G6K4</accession>
<proteinExistence type="predicted"/>
<reference evidence="2" key="1">
    <citation type="journal article" date="2017" name="Biotechnol. Biofuels">
        <title>Evaluation of environmental bacterial communities as a factor affecting the growth of duckweed Lemna minor.</title>
        <authorList>
            <person name="Ishizawa H."/>
            <person name="Kuroda M."/>
            <person name="Morikawa M."/>
            <person name="Ike M."/>
        </authorList>
    </citation>
    <scope>NUCLEOTIDE SEQUENCE [LARGE SCALE GENOMIC DNA]</scope>
    <source>
        <strain evidence="2">M6</strain>
    </source>
</reference>